<name>H6MWM2_GORPV</name>
<dbReference type="PANTHER" id="PTHR43037:SF1">
    <property type="entry name" value="BLL1128 PROTEIN"/>
    <property type="match status" value="1"/>
</dbReference>
<reference evidence="5 6" key="1">
    <citation type="journal article" date="2012" name="Appl. Environ. Microbiol.">
        <title>Involvement of two latex-clearing proteins during rubber degradation and insights into the subsequent degradation pathway revealed by the genome sequence of Gordonia polyisoprenivorans strain VH2.</title>
        <authorList>
            <person name="Hiessl S."/>
            <person name="Schuldes J."/>
            <person name="Thurmer A."/>
            <person name="Halbsguth T."/>
            <person name="Broker D."/>
            <person name="Angelov A."/>
            <person name="Liebl W."/>
            <person name="Daniel R."/>
            <person name="Steinbuchel A."/>
        </authorList>
    </citation>
    <scope>NUCLEOTIDE SEQUENCE [LARGE SCALE GENOMIC DNA]</scope>
    <source>
        <strain evidence="6">DSM 44266 / VH2</strain>
    </source>
</reference>
<dbReference type="AlphaFoldDB" id="H6MWM2"/>
<dbReference type="SUPFAM" id="SSF53474">
    <property type="entry name" value="alpha/beta-Hydrolases"/>
    <property type="match status" value="1"/>
</dbReference>
<evidence type="ECO:0000256" key="2">
    <source>
        <dbReference type="SAM" id="MobiDB-lite"/>
    </source>
</evidence>
<dbReference type="KEGG" id="gpo:GPOL_c44300"/>
<keyword evidence="6" id="KW-1185">Reference proteome</keyword>
<gene>
    <name evidence="5" type="ordered locus">GPOL_c44300</name>
</gene>
<dbReference type="STRING" id="1112204.GPOL_c44300"/>
<dbReference type="Pfam" id="PF18435">
    <property type="entry name" value="EstA_Ig_like"/>
    <property type="match status" value="1"/>
</dbReference>
<feature type="signal peptide" evidence="3">
    <location>
        <begin position="1"/>
        <end position="24"/>
    </location>
</feature>
<dbReference type="HOGENOM" id="CLU_035499_0_0_11"/>
<dbReference type="Proteomes" id="UP000009154">
    <property type="component" value="Chromosome"/>
</dbReference>
<organism evidence="5 6">
    <name type="scientific">Gordonia polyisoprenivorans (strain DSM 44266 / VH2)</name>
    <dbReference type="NCBI Taxonomy" id="1112204"/>
    <lineage>
        <taxon>Bacteria</taxon>
        <taxon>Bacillati</taxon>
        <taxon>Actinomycetota</taxon>
        <taxon>Actinomycetes</taxon>
        <taxon>Mycobacteriales</taxon>
        <taxon>Gordoniaceae</taxon>
        <taxon>Gordonia</taxon>
    </lineage>
</organism>
<dbReference type="Gene3D" id="3.40.50.1820">
    <property type="entry name" value="alpha/beta hydrolase"/>
    <property type="match status" value="1"/>
</dbReference>
<feature type="region of interest" description="Disordered" evidence="2">
    <location>
        <begin position="120"/>
        <end position="161"/>
    </location>
</feature>
<dbReference type="PANTHER" id="PTHR43037">
    <property type="entry name" value="UNNAMED PRODUCT-RELATED"/>
    <property type="match status" value="1"/>
</dbReference>
<dbReference type="InterPro" id="IPR029058">
    <property type="entry name" value="AB_hydrolase_fold"/>
</dbReference>
<evidence type="ECO:0000256" key="3">
    <source>
        <dbReference type="SAM" id="SignalP"/>
    </source>
</evidence>
<feature type="domain" description="Esterase Ig-like N-terminal" evidence="4">
    <location>
        <begin position="45"/>
        <end position="187"/>
    </location>
</feature>
<accession>H6MWM2</accession>
<dbReference type="InterPro" id="IPR006311">
    <property type="entry name" value="TAT_signal"/>
</dbReference>
<evidence type="ECO:0000313" key="5">
    <source>
        <dbReference type="EMBL" id="AFA75433.1"/>
    </source>
</evidence>
<dbReference type="InterPro" id="IPR050955">
    <property type="entry name" value="Plant_Biomass_Hydrol_Est"/>
</dbReference>
<dbReference type="PROSITE" id="PS51318">
    <property type="entry name" value="TAT"/>
    <property type="match status" value="1"/>
</dbReference>
<dbReference type="InterPro" id="IPR041172">
    <property type="entry name" value="EstA_Ig-like_N"/>
</dbReference>
<feature type="compositionally biased region" description="Low complexity" evidence="2">
    <location>
        <begin position="125"/>
        <end position="157"/>
    </location>
</feature>
<dbReference type="Gene3D" id="2.60.40.2180">
    <property type="match status" value="1"/>
</dbReference>
<evidence type="ECO:0000259" key="4">
    <source>
        <dbReference type="Pfam" id="PF18435"/>
    </source>
</evidence>
<dbReference type="PROSITE" id="PS51257">
    <property type="entry name" value="PROKAR_LIPOPROTEIN"/>
    <property type="match status" value="1"/>
</dbReference>
<evidence type="ECO:0000313" key="6">
    <source>
        <dbReference type="Proteomes" id="UP000009154"/>
    </source>
</evidence>
<dbReference type="EMBL" id="CP003119">
    <property type="protein sequence ID" value="AFA75433.1"/>
    <property type="molecule type" value="Genomic_DNA"/>
</dbReference>
<sequence>MNRRQFIYGGAGLGVTALLGSACASTKSGSASSSAPAAAGHIVRAIALTEVFGEGQKLNAVAVEFDGPISGSGLTASTFSVADRRVTRVYANANPAVTSAPTNGRFAIIELDGTDPKALLWNSNPGSTGPGPSSAAAGTGTSVPAAPATTPSVAGPPLGSTNHPVIETAKATVTQRTEIRSAGGQRWAPDGPVTTSGTIDPIVDKFAQRTFNDQSNRNILPYNLYVPEGYDHNKSYPVMLFMHDASVVGAPVKGPLVQGLGAVCWASPEDQKRQPCFVVAPTYPSVVVSDDYQPTTYFDTTLNLLDALAHEYSIDRSRLHATGQSMGAMMTLGMDIRHPGLFASSYVVAGQWPSEQAAPLARAKLWITVSQGDTKAYPGENAILGVVEQNGGRVTTATWDGRWTQPQFAAGVSEVESKNTPINYTSLLPGTVPATGGGASEHMGTWKVAYGIPGIRRWIMGS</sequence>
<keyword evidence="1 3" id="KW-0732">Signal</keyword>
<protein>
    <recommendedName>
        <fullName evidence="4">Esterase Ig-like N-terminal domain-containing protein</fullName>
    </recommendedName>
</protein>
<proteinExistence type="predicted"/>
<feature type="chain" id="PRO_5003605233" description="Esterase Ig-like N-terminal domain-containing protein" evidence="3">
    <location>
        <begin position="25"/>
        <end position="462"/>
    </location>
</feature>
<dbReference type="eggNOG" id="COG4099">
    <property type="taxonomic scope" value="Bacteria"/>
</dbReference>
<evidence type="ECO:0000256" key="1">
    <source>
        <dbReference type="ARBA" id="ARBA00022729"/>
    </source>
</evidence>